<proteinExistence type="predicted"/>
<dbReference type="SMART" id="SM00530">
    <property type="entry name" value="HTH_XRE"/>
    <property type="match status" value="1"/>
</dbReference>
<dbReference type="Proteomes" id="UP000501648">
    <property type="component" value="Chromosome"/>
</dbReference>
<protein>
    <recommendedName>
        <fullName evidence="2">HTH cro/C1-type domain-containing protein</fullName>
    </recommendedName>
</protein>
<evidence type="ECO:0000313" key="3">
    <source>
        <dbReference type="EMBL" id="QJQ03421.1"/>
    </source>
</evidence>
<dbReference type="PROSITE" id="PS50943">
    <property type="entry name" value="HTH_CROC1"/>
    <property type="match status" value="1"/>
</dbReference>
<name>A0A6M3ZYM7_9BURK</name>
<feature type="domain" description="HTH cro/C1-type" evidence="2">
    <location>
        <begin position="24"/>
        <end position="80"/>
    </location>
</feature>
<dbReference type="InterPro" id="IPR010982">
    <property type="entry name" value="Lambda_DNA-bd_dom_sf"/>
</dbReference>
<evidence type="ECO:0000256" key="1">
    <source>
        <dbReference type="SAM" id="MobiDB-lite"/>
    </source>
</evidence>
<dbReference type="SUPFAM" id="SSF47413">
    <property type="entry name" value="lambda repressor-like DNA-binding domains"/>
    <property type="match status" value="1"/>
</dbReference>
<dbReference type="GO" id="GO:0003677">
    <property type="term" value="F:DNA binding"/>
    <property type="evidence" value="ECO:0007669"/>
    <property type="project" value="InterPro"/>
</dbReference>
<dbReference type="InterPro" id="IPR001387">
    <property type="entry name" value="Cro/C1-type_HTH"/>
</dbReference>
<evidence type="ECO:0000259" key="2">
    <source>
        <dbReference type="PROSITE" id="PS50943"/>
    </source>
</evidence>
<reference evidence="3 4" key="1">
    <citation type="journal article" date="2012" name="J. Bacteriol.">
        <title>Genome sequence of the pathogenic Herbaspirillum seropedicae strain Os34, isolated from rice roots.</title>
        <authorList>
            <person name="Ye W."/>
            <person name="Ye S."/>
            <person name="Liu J."/>
            <person name="Chang S."/>
            <person name="Chen M."/>
            <person name="Zhu B."/>
            <person name="Guo L."/>
            <person name="An Q."/>
        </authorList>
    </citation>
    <scope>NUCLEOTIDE SEQUENCE [LARGE SCALE GENOMIC DNA]</scope>
    <source>
        <strain evidence="3 4">Os34</strain>
    </source>
</reference>
<accession>A0A6M3ZYM7</accession>
<dbReference type="Pfam" id="PF13560">
    <property type="entry name" value="HTH_31"/>
    <property type="match status" value="1"/>
</dbReference>
<sequence length="112" mass="12399">MKIHQSAALSPKLAEQSVRMGRLLARLRRARKVKQEYAAALAGVSRNSAFRIEKGDGAVAISQILRYLDAISPGMTLQELLNEAAPEFTESPPIPKRQRVRSRTQEKGADTE</sequence>
<gene>
    <name evidence="3" type="ORF">C798_25250</name>
</gene>
<feature type="region of interest" description="Disordered" evidence="1">
    <location>
        <begin position="84"/>
        <end position="112"/>
    </location>
</feature>
<dbReference type="Gene3D" id="1.10.260.40">
    <property type="entry name" value="lambda repressor-like DNA-binding domains"/>
    <property type="match status" value="1"/>
</dbReference>
<organism evidence="3 4">
    <name type="scientific">Herbaspirillum rubrisubalbicans Os34</name>
    <dbReference type="NCBI Taxonomy" id="1235827"/>
    <lineage>
        <taxon>Bacteria</taxon>
        <taxon>Pseudomonadati</taxon>
        <taxon>Pseudomonadota</taxon>
        <taxon>Betaproteobacteria</taxon>
        <taxon>Burkholderiales</taxon>
        <taxon>Oxalobacteraceae</taxon>
        <taxon>Herbaspirillum</taxon>
    </lineage>
</organism>
<evidence type="ECO:0000313" key="4">
    <source>
        <dbReference type="Proteomes" id="UP000501648"/>
    </source>
</evidence>
<feature type="compositionally biased region" description="Basic and acidic residues" evidence="1">
    <location>
        <begin position="103"/>
        <end position="112"/>
    </location>
</feature>
<dbReference type="EMBL" id="CP008956">
    <property type="protein sequence ID" value="QJQ03421.1"/>
    <property type="molecule type" value="Genomic_DNA"/>
</dbReference>
<dbReference type="AlphaFoldDB" id="A0A6M3ZYM7"/>